<organism evidence="2 3">
    <name type="scientific">Camellia sinensis</name>
    <name type="common">Tea plant</name>
    <name type="synonym">Thea sinensis</name>
    <dbReference type="NCBI Taxonomy" id="4442"/>
    <lineage>
        <taxon>Eukaryota</taxon>
        <taxon>Viridiplantae</taxon>
        <taxon>Streptophyta</taxon>
        <taxon>Embryophyta</taxon>
        <taxon>Tracheophyta</taxon>
        <taxon>Spermatophyta</taxon>
        <taxon>Magnoliopsida</taxon>
        <taxon>eudicotyledons</taxon>
        <taxon>Gunneridae</taxon>
        <taxon>Pentapetalae</taxon>
        <taxon>asterids</taxon>
        <taxon>Ericales</taxon>
        <taxon>Theaceae</taxon>
        <taxon>Camellia</taxon>
    </lineage>
</organism>
<gene>
    <name evidence="2" type="ORF">HYC85_023379</name>
</gene>
<evidence type="ECO:0000313" key="3">
    <source>
        <dbReference type="Proteomes" id="UP000593564"/>
    </source>
</evidence>
<dbReference type="GO" id="GO:0005886">
    <property type="term" value="C:plasma membrane"/>
    <property type="evidence" value="ECO:0007669"/>
    <property type="project" value="TreeGrafter"/>
</dbReference>
<evidence type="ECO:0000313" key="2">
    <source>
        <dbReference type="EMBL" id="KAF5939120.1"/>
    </source>
</evidence>
<dbReference type="GO" id="GO:0005802">
    <property type="term" value="C:trans-Golgi network"/>
    <property type="evidence" value="ECO:0007669"/>
    <property type="project" value="TreeGrafter"/>
</dbReference>
<name>A0A7J7GEF7_CAMSI</name>
<accession>A0A7J7GEF7</accession>
<reference evidence="3" key="1">
    <citation type="journal article" date="2020" name="Nat. Commun.">
        <title>Genome assembly of wild tea tree DASZ reveals pedigree and selection history of tea varieties.</title>
        <authorList>
            <person name="Zhang W."/>
            <person name="Zhang Y."/>
            <person name="Qiu H."/>
            <person name="Guo Y."/>
            <person name="Wan H."/>
            <person name="Zhang X."/>
            <person name="Scossa F."/>
            <person name="Alseekh S."/>
            <person name="Zhang Q."/>
            <person name="Wang P."/>
            <person name="Xu L."/>
            <person name="Schmidt M.H."/>
            <person name="Jia X."/>
            <person name="Li D."/>
            <person name="Zhu A."/>
            <person name="Guo F."/>
            <person name="Chen W."/>
            <person name="Ni D."/>
            <person name="Usadel B."/>
            <person name="Fernie A.R."/>
            <person name="Wen W."/>
        </authorList>
    </citation>
    <scope>NUCLEOTIDE SEQUENCE [LARGE SCALE GENOMIC DNA]</scope>
    <source>
        <strain evidence="3">cv. G240</strain>
    </source>
</reference>
<dbReference type="GO" id="GO:0000822">
    <property type="term" value="F:inositol hexakisphosphate binding"/>
    <property type="evidence" value="ECO:0007669"/>
    <property type="project" value="TreeGrafter"/>
</dbReference>
<dbReference type="Proteomes" id="UP000593564">
    <property type="component" value="Unassembled WGS sequence"/>
</dbReference>
<dbReference type="GO" id="GO:0016036">
    <property type="term" value="P:cellular response to phosphate starvation"/>
    <property type="evidence" value="ECO:0007669"/>
    <property type="project" value="TreeGrafter"/>
</dbReference>
<comment type="caution">
    <text evidence="2">The sequence shown here is derived from an EMBL/GenBank/DDBJ whole genome shotgun (WGS) entry which is preliminary data.</text>
</comment>
<dbReference type="GO" id="GO:0006817">
    <property type="term" value="P:phosphate ion transport"/>
    <property type="evidence" value="ECO:0007669"/>
    <property type="project" value="TreeGrafter"/>
</dbReference>
<dbReference type="PANTHER" id="PTHR10783:SF104">
    <property type="entry name" value="PHOSPHATE TRANSPORTER PHO1 HOMOLOG 10"/>
    <property type="match status" value="1"/>
</dbReference>
<dbReference type="PANTHER" id="PTHR10783">
    <property type="entry name" value="XENOTROPIC AND POLYTROPIC RETROVIRUS RECEPTOR 1-RELATED"/>
    <property type="match status" value="1"/>
</dbReference>
<dbReference type="InterPro" id="IPR004331">
    <property type="entry name" value="SPX_dom"/>
</dbReference>
<reference evidence="2 3" key="2">
    <citation type="submission" date="2020-07" db="EMBL/GenBank/DDBJ databases">
        <title>Genome assembly of wild tea tree DASZ reveals pedigree and selection history of tea varieties.</title>
        <authorList>
            <person name="Zhang W."/>
        </authorList>
    </citation>
    <scope>NUCLEOTIDE SEQUENCE [LARGE SCALE GENOMIC DNA]</scope>
    <source>
        <strain evidence="3">cv. G240</strain>
        <tissue evidence="2">Leaf</tissue>
    </source>
</reference>
<feature type="domain" description="SPX" evidence="1">
    <location>
        <begin position="1"/>
        <end position="133"/>
    </location>
</feature>
<protein>
    <recommendedName>
        <fullName evidence="1">SPX domain-containing protein</fullName>
    </recommendedName>
</protein>
<dbReference type="Pfam" id="PF03105">
    <property type="entry name" value="SPX"/>
    <property type="match status" value="1"/>
</dbReference>
<proteinExistence type="predicted"/>
<dbReference type="PROSITE" id="PS51382">
    <property type="entry name" value="SPX"/>
    <property type="match status" value="1"/>
</dbReference>
<sequence>MSYKGAEKEVTFFKKLDDDELNKVNSFYKDNVEQVLSEAAMLNKQMDALIELRIKVEKPDFDGSAVNTIVTLNSTNVCGEGVNASDYKPDSLEIFDHEKINSTLKSPLSTIKGVLKDSKENDLRFNKEELIKV</sequence>
<keyword evidence="3" id="KW-1185">Reference proteome</keyword>
<evidence type="ECO:0000259" key="1">
    <source>
        <dbReference type="PROSITE" id="PS51382"/>
    </source>
</evidence>
<dbReference type="EMBL" id="JACBKZ010000011">
    <property type="protein sequence ID" value="KAF5939120.1"/>
    <property type="molecule type" value="Genomic_DNA"/>
</dbReference>
<dbReference type="AlphaFoldDB" id="A0A7J7GEF7"/>